<evidence type="ECO:0008006" key="3">
    <source>
        <dbReference type="Google" id="ProtNLM"/>
    </source>
</evidence>
<dbReference type="Proteomes" id="UP000828251">
    <property type="component" value="Unassembled WGS sequence"/>
</dbReference>
<keyword evidence="2" id="KW-1185">Reference proteome</keyword>
<dbReference type="OrthoDB" id="995555at2759"/>
<proteinExistence type="predicted"/>
<dbReference type="EMBL" id="JAIQCV010000002">
    <property type="protein sequence ID" value="KAH1121523.1"/>
    <property type="molecule type" value="Genomic_DNA"/>
</dbReference>
<evidence type="ECO:0000313" key="2">
    <source>
        <dbReference type="Proteomes" id="UP000828251"/>
    </source>
</evidence>
<dbReference type="AlphaFoldDB" id="A0A9D3WE41"/>
<evidence type="ECO:0000313" key="1">
    <source>
        <dbReference type="EMBL" id="KAH1121523.1"/>
    </source>
</evidence>
<comment type="caution">
    <text evidence="1">The sequence shown here is derived from an EMBL/GenBank/DDBJ whole genome shotgun (WGS) entry which is preliminary data.</text>
</comment>
<sequence length="96" mass="10722">MTNFEDEDIDLLEGDVETGQYLSTQLWSPPFSTAQPYLLKVVAWIRLPGLLNEMYKRSIPHAIGEMMGKIIKVDYMSENGLKVNCAAIPFEGGGLD</sequence>
<reference evidence="1 2" key="1">
    <citation type="journal article" date="2021" name="Plant Biotechnol. J.">
        <title>Multi-omics assisted identification of the key and species-specific regulatory components of drought-tolerant mechanisms in Gossypium stocksii.</title>
        <authorList>
            <person name="Yu D."/>
            <person name="Ke L."/>
            <person name="Zhang D."/>
            <person name="Wu Y."/>
            <person name="Sun Y."/>
            <person name="Mei J."/>
            <person name="Sun J."/>
            <person name="Sun Y."/>
        </authorList>
    </citation>
    <scope>NUCLEOTIDE SEQUENCE [LARGE SCALE GENOMIC DNA]</scope>
    <source>
        <strain evidence="2">cv. E1</strain>
        <tissue evidence="1">Leaf</tissue>
    </source>
</reference>
<protein>
    <recommendedName>
        <fullName evidence="3">DUF4283 domain-containing protein</fullName>
    </recommendedName>
</protein>
<gene>
    <name evidence="1" type="ORF">J1N35_004683</name>
</gene>
<accession>A0A9D3WE41</accession>
<organism evidence="1 2">
    <name type="scientific">Gossypium stocksii</name>
    <dbReference type="NCBI Taxonomy" id="47602"/>
    <lineage>
        <taxon>Eukaryota</taxon>
        <taxon>Viridiplantae</taxon>
        <taxon>Streptophyta</taxon>
        <taxon>Embryophyta</taxon>
        <taxon>Tracheophyta</taxon>
        <taxon>Spermatophyta</taxon>
        <taxon>Magnoliopsida</taxon>
        <taxon>eudicotyledons</taxon>
        <taxon>Gunneridae</taxon>
        <taxon>Pentapetalae</taxon>
        <taxon>rosids</taxon>
        <taxon>malvids</taxon>
        <taxon>Malvales</taxon>
        <taxon>Malvaceae</taxon>
        <taxon>Malvoideae</taxon>
        <taxon>Gossypium</taxon>
    </lineage>
</organism>
<name>A0A9D3WE41_9ROSI</name>